<evidence type="ECO:0000313" key="3">
    <source>
        <dbReference type="Proteomes" id="UP000070134"/>
    </source>
</evidence>
<keyword evidence="3" id="KW-1185">Reference proteome</keyword>
<dbReference type="STRING" id="37927.SA2016_3898"/>
<gene>
    <name evidence="2" type="ORF">SA2016_3898</name>
</gene>
<feature type="region of interest" description="Disordered" evidence="1">
    <location>
        <begin position="132"/>
        <end position="155"/>
    </location>
</feature>
<dbReference type="EMBL" id="CP014518">
    <property type="protein sequence ID" value="AMM34553.1"/>
    <property type="molecule type" value="Genomic_DNA"/>
</dbReference>
<protein>
    <submittedName>
        <fullName evidence="2">Uncharacterized protein</fullName>
    </submittedName>
</protein>
<proteinExistence type="predicted"/>
<evidence type="ECO:0000256" key="1">
    <source>
        <dbReference type="SAM" id="MobiDB-lite"/>
    </source>
</evidence>
<organism evidence="2 3">
    <name type="scientific">Sinomonas atrocyanea</name>
    <dbReference type="NCBI Taxonomy" id="37927"/>
    <lineage>
        <taxon>Bacteria</taxon>
        <taxon>Bacillati</taxon>
        <taxon>Actinomycetota</taxon>
        <taxon>Actinomycetes</taxon>
        <taxon>Micrococcales</taxon>
        <taxon>Micrococcaceae</taxon>
        <taxon>Sinomonas</taxon>
    </lineage>
</organism>
<dbReference type="AlphaFoldDB" id="A0A127A5F4"/>
<accession>A0A127A5F4</accession>
<reference evidence="2 3" key="1">
    <citation type="submission" date="2016-02" db="EMBL/GenBank/DDBJ databases">
        <title>Complete genome of Sinomonas atrocyanea KCTC 3377.</title>
        <authorList>
            <person name="Kim K.M."/>
        </authorList>
    </citation>
    <scope>NUCLEOTIDE SEQUENCE [LARGE SCALE GENOMIC DNA]</scope>
    <source>
        <strain evidence="2 3">KCTC 3377</strain>
    </source>
</reference>
<name>A0A127A5F4_9MICC</name>
<dbReference type="KEGG" id="satk:SA2016_3898"/>
<dbReference type="Proteomes" id="UP000070134">
    <property type="component" value="Chromosome"/>
</dbReference>
<evidence type="ECO:0000313" key="2">
    <source>
        <dbReference type="EMBL" id="AMM34553.1"/>
    </source>
</evidence>
<dbReference type="PATRIC" id="fig|37927.3.peg.4000"/>
<dbReference type="RefSeq" id="WP_066501384.1">
    <property type="nucleotide sequence ID" value="NZ_BJMO01000006.1"/>
</dbReference>
<sequence>MAGPLTGPLLVGAPTDGVLGRVREELERRGQAAAVLAPAAYARRVSVTIGGRTARVEPDVPLLLRSREPGADTAGAGAVAEALALAGALSASPVVNRPPLGLPAAPSSREAIDCLMSAGRMRPPLLLAERRSGAGPVDPAAFEQEPLPGPDGAEHGTAVRFRERMPPGWLYQKVLVVGDQCWLYHETVAAAPEIRRLSLETAAASGLAFCCLYWRTLLPEPGTGPLLLRLARVSAQPTEAELADMAGTAVSAVADLLLA</sequence>